<protein>
    <submittedName>
        <fullName evidence="2">ABC transporter permease</fullName>
    </submittedName>
</protein>
<comment type="caution">
    <text evidence="2">The sequence shown here is derived from an EMBL/GenBank/DDBJ whole genome shotgun (WGS) entry which is preliminary data.</text>
</comment>
<dbReference type="Proteomes" id="UP000886069">
    <property type="component" value="Unassembled WGS sequence"/>
</dbReference>
<dbReference type="AlphaFoldDB" id="A0A7V2AVI2"/>
<evidence type="ECO:0000256" key="1">
    <source>
        <dbReference type="SAM" id="Phobius"/>
    </source>
</evidence>
<keyword evidence="1" id="KW-0472">Membrane</keyword>
<organism evidence="2">
    <name type="scientific">Eiseniibacteriota bacterium</name>
    <dbReference type="NCBI Taxonomy" id="2212470"/>
    <lineage>
        <taxon>Bacteria</taxon>
        <taxon>Candidatus Eiseniibacteriota</taxon>
    </lineage>
</organism>
<name>A0A7V2AVI2_UNCEI</name>
<keyword evidence="1" id="KW-1133">Transmembrane helix</keyword>
<feature type="non-terminal residue" evidence="2">
    <location>
        <position position="86"/>
    </location>
</feature>
<proteinExistence type="predicted"/>
<accession>A0A7V2AVI2</accession>
<dbReference type="EMBL" id="DSEC01000437">
    <property type="protein sequence ID" value="HER44036.1"/>
    <property type="molecule type" value="Genomic_DNA"/>
</dbReference>
<reference evidence="2" key="1">
    <citation type="journal article" date="2020" name="mSystems">
        <title>Genome- and Community-Level Interaction Insights into Carbon Utilization and Element Cycling Functions of Hydrothermarchaeota in Hydrothermal Sediment.</title>
        <authorList>
            <person name="Zhou Z."/>
            <person name="Liu Y."/>
            <person name="Xu W."/>
            <person name="Pan J."/>
            <person name="Luo Z.H."/>
            <person name="Li M."/>
        </authorList>
    </citation>
    <scope>NUCLEOTIDE SEQUENCE [LARGE SCALE GENOMIC DNA]</scope>
    <source>
        <strain evidence="2">SpSt-1233</strain>
    </source>
</reference>
<feature type="transmembrane region" description="Helical" evidence="1">
    <location>
        <begin position="20"/>
        <end position="39"/>
    </location>
</feature>
<keyword evidence="1" id="KW-0812">Transmembrane</keyword>
<evidence type="ECO:0000313" key="2">
    <source>
        <dbReference type="EMBL" id="HER44036.1"/>
    </source>
</evidence>
<sequence>MLVLKLAMRNIVGAGLRTWLNVAVLSLAFVLIVWTQGFIQGMQEYSKRSLIEAEVGAGQFWLPGYDQYDPLTLEDSHAPLPPSLRD</sequence>
<gene>
    <name evidence="2" type="ORF">ENO08_06215</name>
</gene>